<dbReference type="InterPro" id="IPR019587">
    <property type="entry name" value="Polyketide_cyclase/dehydratase"/>
</dbReference>
<dbReference type="SUPFAM" id="SSF55961">
    <property type="entry name" value="Bet v1-like"/>
    <property type="match status" value="1"/>
</dbReference>
<dbReference type="InterPro" id="IPR023393">
    <property type="entry name" value="START-like_dom_sf"/>
</dbReference>
<comment type="caution">
    <text evidence="1">The sequence shown here is derived from an EMBL/GenBank/DDBJ whole genome shotgun (WGS) entry which is preliminary data.</text>
</comment>
<dbReference type="RefSeq" id="WP_345181030.1">
    <property type="nucleotide sequence ID" value="NZ_BAABFQ010000008.1"/>
</dbReference>
<protein>
    <submittedName>
        <fullName evidence="1">SRPBCC family protein</fullName>
    </submittedName>
</protein>
<proteinExistence type="predicted"/>
<evidence type="ECO:0000313" key="2">
    <source>
        <dbReference type="Proteomes" id="UP001595956"/>
    </source>
</evidence>
<keyword evidence="2" id="KW-1185">Reference proteome</keyword>
<dbReference type="Proteomes" id="UP001595956">
    <property type="component" value="Unassembled WGS sequence"/>
</dbReference>
<reference evidence="2" key="1">
    <citation type="journal article" date="2019" name="Int. J. Syst. Evol. Microbiol.">
        <title>The Global Catalogue of Microorganisms (GCM) 10K type strain sequencing project: providing services to taxonomists for standard genome sequencing and annotation.</title>
        <authorList>
            <consortium name="The Broad Institute Genomics Platform"/>
            <consortium name="The Broad Institute Genome Sequencing Center for Infectious Disease"/>
            <person name="Wu L."/>
            <person name="Ma J."/>
        </authorList>
    </citation>
    <scope>NUCLEOTIDE SEQUENCE [LARGE SCALE GENOMIC DNA]</scope>
    <source>
        <strain evidence="2">KACC 13778</strain>
    </source>
</reference>
<organism evidence="1 2">
    <name type="scientific">Nocardioides caricicola</name>
    <dbReference type="NCBI Taxonomy" id="634770"/>
    <lineage>
        <taxon>Bacteria</taxon>
        <taxon>Bacillati</taxon>
        <taxon>Actinomycetota</taxon>
        <taxon>Actinomycetes</taxon>
        <taxon>Propionibacteriales</taxon>
        <taxon>Nocardioidaceae</taxon>
        <taxon>Nocardioides</taxon>
    </lineage>
</organism>
<name>A0ABW0MXK3_9ACTN</name>
<dbReference type="Gene3D" id="3.30.530.20">
    <property type="match status" value="1"/>
</dbReference>
<gene>
    <name evidence="1" type="ORF">ACFPKY_01190</name>
</gene>
<sequence>MSFEYEGTVTTTASPADVWALWSDVGSWHCWDPSVQQVALEGHFAEGAAGTMTLNGGIDAPFVLEIVEPGARFLDRVTMGELVIHIDHEVKATDTGSEITVRTHVSGPGAKDIGPMVAADSPKALEALVQMAEKKPA</sequence>
<dbReference type="EMBL" id="JBHSMD010000001">
    <property type="protein sequence ID" value="MFC5491692.1"/>
    <property type="molecule type" value="Genomic_DNA"/>
</dbReference>
<evidence type="ECO:0000313" key="1">
    <source>
        <dbReference type="EMBL" id="MFC5491692.1"/>
    </source>
</evidence>
<accession>A0ABW0MXK3</accession>
<dbReference type="Pfam" id="PF10604">
    <property type="entry name" value="Polyketide_cyc2"/>
    <property type="match status" value="1"/>
</dbReference>